<evidence type="ECO:0000256" key="3">
    <source>
        <dbReference type="ARBA" id="ARBA00022741"/>
    </source>
</evidence>
<dbReference type="SMART" id="SM00343">
    <property type="entry name" value="ZnF_C2HC"/>
    <property type="match status" value="1"/>
</dbReference>
<dbReference type="InterPro" id="IPR011545">
    <property type="entry name" value="DEAD/DEAH_box_helicase_dom"/>
</dbReference>
<dbReference type="GO" id="GO:0016787">
    <property type="term" value="F:hydrolase activity"/>
    <property type="evidence" value="ECO:0007669"/>
    <property type="project" value="UniProtKB-KW"/>
</dbReference>
<dbReference type="Gene3D" id="3.40.50.300">
    <property type="entry name" value="P-loop containing nucleotide triphosphate hydrolases"/>
    <property type="match status" value="2"/>
</dbReference>
<feature type="compositionally biased region" description="Low complexity" evidence="14">
    <location>
        <begin position="182"/>
        <end position="195"/>
    </location>
</feature>
<evidence type="ECO:0000256" key="1">
    <source>
        <dbReference type="ARBA" id="ARBA00004123"/>
    </source>
</evidence>
<feature type="region of interest" description="Disordered" evidence="14">
    <location>
        <begin position="67"/>
        <end position="105"/>
    </location>
</feature>
<dbReference type="Gene3D" id="4.10.60.10">
    <property type="entry name" value="Zinc finger, CCHC-type"/>
    <property type="match status" value="1"/>
</dbReference>
<feature type="compositionally biased region" description="Basic and acidic residues" evidence="14">
    <location>
        <begin position="308"/>
        <end position="325"/>
    </location>
</feature>
<dbReference type="Pfam" id="PF00098">
    <property type="entry name" value="zf-CCHC"/>
    <property type="match status" value="1"/>
</dbReference>
<dbReference type="InterPro" id="IPR027417">
    <property type="entry name" value="P-loop_NTPase"/>
</dbReference>
<feature type="domain" description="Helicase ATP-binding" evidence="16">
    <location>
        <begin position="622"/>
        <end position="797"/>
    </location>
</feature>
<dbReference type="GO" id="GO:0043138">
    <property type="term" value="F:3'-5' DNA helicase activity"/>
    <property type="evidence" value="ECO:0007669"/>
    <property type="project" value="UniProtKB-EC"/>
</dbReference>
<dbReference type="GO" id="GO:0009378">
    <property type="term" value="F:four-way junction helicase activity"/>
    <property type="evidence" value="ECO:0007669"/>
    <property type="project" value="TreeGrafter"/>
</dbReference>
<dbReference type="CDD" id="cd22289">
    <property type="entry name" value="RecQL4_SLD2_NTD"/>
    <property type="match status" value="1"/>
</dbReference>
<dbReference type="GO" id="GO:0005737">
    <property type="term" value="C:cytoplasm"/>
    <property type="evidence" value="ECO:0007669"/>
    <property type="project" value="TreeGrafter"/>
</dbReference>
<dbReference type="SUPFAM" id="SSF52540">
    <property type="entry name" value="P-loop containing nucleoside triphosphate hydrolases"/>
    <property type="match status" value="1"/>
</dbReference>
<feature type="compositionally biased region" description="Polar residues" evidence="14">
    <location>
        <begin position="408"/>
        <end position="430"/>
    </location>
</feature>
<evidence type="ECO:0000256" key="11">
    <source>
        <dbReference type="ARBA" id="ARBA00034808"/>
    </source>
</evidence>
<evidence type="ECO:0000256" key="13">
    <source>
        <dbReference type="PROSITE-ProRule" id="PRU00047"/>
    </source>
</evidence>
<keyword evidence="13" id="KW-0863">Zinc-finger</keyword>
<feature type="region of interest" description="Disordered" evidence="14">
    <location>
        <begin position="142"/>
        <end position="210"/>
    </location>
</feature>
<dbReference type="EC" id="5.6.2.4" evidence="11"/>
<dbReference type="CDD" id="cd18018">
    <property type="entry name" value="DEXHc_RecQ4-like"/>
    <property type="match status" value="1"/>
</dbReference>
<sequence>MHSPLEDSNLSVLAMEKLKNLKMALKTWEAKFLKENGRKPNSEDIGLSSENIRSAYSRYYKLKKELSNGSADHSSVKDDGNSVWGKELNRTPTNNSDVPRNSSSDDLKVEQAVYLEKLSTKMFINSKRCDAMKKLANKSLLQQKSAKKDENSKRSRANCNLSDLKTPEIDVSLGSSPDGKNGSSSETGVESSSTKVVDDSSPEKSPKLNHSGLFKNVLNISSRKRNVKSEETDSLDIPRLFHETKNHKFSLSASIADYADEEIPSDPVLNRDFKDNVKTSFDAFPNSQDNSDSKCESNDVQNIDLQLDHVGPELRNSKDTQRNNKDNGSNKNTIPVKLELKRQMSPESNKVKRRKISVDTILNPSMSCSNNGETTSVKDSGPYSVCDKDRFSSIEISKEKIPRLQESVECSSSSGTNDSNMEPVKSSNTKQTKKTFAAPKVSQINKSENFVRLNMKVKRFSKKGQGTKGAKFKRLEWKRKMREKQKSYGEKCFRCGENGHWAKNCKNVAKSQRNKDIQHEQTNGEYSSTVPEEDYLTLSQAVSMSKGESLSSCVEQDELEIEGSVVRDPYEMFNKFIAYRKSTEPYLVPNDDGTLPDVPDEVYNALQKFGFSDFKDGQSQAIMRTLCGLSTLVILSTGGGKSLCYQLPAYLYGQRPKHVAIIISPLVSLMEDQVEGLPVGINGACLHTNMTQSQRELVISSVNSGKVHFLLLSPEAVIGGQKSVLTELSKDVTISFACIDEAHCLSEWSHNFRPSYLQVCKTLKEKHGVQCFIGLTATATLAQSKHIAQQLWINDVEDAVIRGAPIPKNLVLTVSRDTYRDESLIELLEGERFSKCESIIIYCTRRDQTEKIATLIRTALKDKSEQFFSSRKESAKSSKSKKTSKNAAQFIAESYHAGLTAYQRKRIQKAFMSGRLWIVVATVAFGMGIDKSNVRGVIHYNMPKSFESYVQEIGRAGRDSKVSHCHLFIDKEGQDLGELKKHIYANSISRFIVKKFIQSVLKPCRCLQIHARWSENLCEPNESNEDTQKDSNNLDSFLCFNQEKRICKGHEVAVSIEPLVQRLDMKEENISTLLCYLELSFPGLLRLLPLTYASCKINCYGGAVQLQGIAKKCSPVAVAVAKQKLEGKKFCTASSVEFPVIELSDSMGWNSGLVKRELKSLQWSFDKDSGAKKSGVLVELSNLAFHFVSFGDLSDNELDHIIDYLYNRVKTQEKIELGQIQRLHQAVMSVSYNSICGCLDNVDEKRNKKLHQLIFEYFEEDSVTEPSVDEQPMSELSAVKYDVGQIRNDVKRFLSIYSSDHNFTGHSVARILHGIGSPCYPANIWGRVRQFWRSYIGSDFQTIVKIATEEIINHKR</sequence>
<dbReference type="InterPro" id="IPR001650">
    <property type="entry name" value="Helicase_C-like"/>
</dbReference>
<dbReference type="GO" id="GO:0005694">
    <property type="term" value="C:chromosome"/>
    <property type="evidence" value="ECO:0007669"/>
    <property type="project" value="TreeGrafter"/>
</dbReference>
<evidence type="ECO:0000256" key="10">
    <source>
        <dbReference type="ARBA" id="ARBA00034617"/>
    </source>
</evidence>
<feature type="region of interest" description="Disordered" evidence="14">
    <location>
        <begin position="308"/>
        <end position="353"/>
    </location>
</feature>
<dbReference type="SMART" id="SM00487">
    <property type="entry name" value="DEXDc"/>
    <property type="match status" value="1"/>
</dbReference>
<gene>
    <name evidence="18" type="ORF">OCTVUL_1B003899</name>
</gene>
<dbReference type="FunFam" id="3.40.50.300:FF:000772">
    <property type="entry name" value="ATP-dependent DNA helicase Q4"/>
    <property type="match status" value="1"/>
</dbReference>
<keyword evidence="6" id="KW-0067">ATP-binding</keyword>
<comment type="catalytic activity">
    <reaction evidence="10">
        <text>Couples ATP hydrolysis with the unwinding of duplex DNA by translocating in the 3'-5' direction.</text>
        <dbReference type="EC" id="5.6.2.4"/>
    </reaction>
</comment>
<dbReference type="InterPro" id="IPR021110">
    <property type="entry name" value="DNA_rep_checkpnt_protein"/>
</dbReference>
<comment type="subcellular location">
    <subcellularLocation>
        <location evidence="1">Nucleus</location>
    </subcellularLocation>
</comment>
<evidence type="ECO:0000256" key="2">
    <source>
        <dbReference type="ARBA" id="ARBA00005446"/>
    </source>
</evidence>
<evidence type="ECO:0000256" key="4">
    <source>
        <dbReference type="ARBA" id="ARBA00022801"/>
    </source>
</evidence>
<dbReference type="PROSITE" id="PS50158">
    <property type="entry name" value="ZF_CCHC"/>
    <property type="match status" value="1"/>
</dbReference>
<dbReference type="InterPro" id="IPR014001">
    <property type="entry name" value="Helicase_ATP-bd"/>
</dbReference>
<feature type="region of interest" description="Disordered" evidence="14">
    <location>
        <begin position="405"/>
        <end position="440"/>
    </location>
</feature>
<dbReference type="InterPro" id="IPR036875">
    <property type="entry name" value="Znf_CCHC_sf"/>
</dbReference>
<evidence type="ECO:0000256" key="14">
    <source>
        <dbReference type="SAM" id="MobiDB-lite"/>
    </source>
</evidence>
<keyword evidence="9" id="KW-0539">Nucleus</keyword>
<dbReference type="InterPro" id="IPR001878">
    <property type="entry name" value="Znf_CCHC"/>
</dbReference>
<keyword evidence="4" id="KW-0378">Hydrolase</keyword>
<name>A0AA36FIL4_OCTVU</name>
<keyword evidence="3" id="KW-0547">Nucleotide-binding</keyword>
<feature type="compositionally biased region" description="Polar residues" evidence="14">
    <location>
        <begin position="90"/>
        <end position="102"/>
    </location>
</feature>
<proteinExistence type="inferred from homology"/>
<dbReference type="GO" id="GO:0006260">
    <property type="term" value="P:DNA replication"/>
    <property type="evidence" value="ECO:0007669"/>
    <property type="project" value="InterPro"/>
</dbReference>
<dbReference type="PROSITE" id="PS51192">
    <property type="entry name" value="HELICASE_ATP_BIND_1"/>
    <property type="match status" value="1"/>
</dbReference>
<keyword evidence="19" id="KW-1185">Reference proteome</keyword>
<dbReference type="SUPFAM" id="SSF57756">
    <property type="entry name" value="Retrovirus zinc finger-like domains"/>
    <property type="match status" value="1"/>
</dbReference>
<evidence type="ECO:0000256" key="5">
    <source>
        <dbReference type="ARBA" id="ARBA00022806"/>
    </source>
</evidence>
<keyword evidence="7" id="KW-0238">DNA-binding</keyword>
<dbReference type="Pfam" id="PF11719">
    <property type="entry name" value="Drc1-Sld2"/>
    <property type="match status" value="1"/>
</dbReference>
<dbReference type="GO" id="GO:0003677">
    <property type="term" value="F:DNA binding"/>
    <property type="evidence" value="ECO:0007669"/>
    <property type="project" value="UniProtKB-KW"/>
</dbReference>
<dbReference type="Pfam" id="PF00270">
    <property type="entry name" value="DEAD"/>
    <property type="match status" value="1"/>
</dbReference>
<organism evidence="18 19">
    <name type="scientific">Octopus vulgaris</name>
    <name type="common">Common octopus</name>
    <dbReference type="NCBI Taxonomy" id="6645"/>
    <lineage>
        <taxon>Eukaryota</taxon>
        <taxon>Metazoa</taxon>
        <taxon>Spiralia</taxon>
        <taxon>Lophotrochozoa</taxon>
        <taxon>Mollusca</taxon>
        <taxon>Cephalopoda</taxon>
        <taxon>Coleoidea</taxon>
        <taxon>Octopodiformes</taxon>
        <taxon>Octopoda</taxon>
        <taxon>Incirrata</taxon>
        <taxon>Octopodidae</taxon>
        <taxon>Octopus</taxon>
    </lineage>
</organism>
<evidence type="ECO:0000256" key="7">
    <source>
        <dbReference type="ARBA" id="ARBA00023125"/>
    </source>
</evidence>
<evidence type="ECO:0000259" key="15">
    <source>
        <dbReference type="PROSITE" id="PS50158"/>
    </source>
</evidence>
<dbReference type="Proteomes" id="UP001162480">
    <property type="component" value="Chromosome 24"/>
</dbReference>
<accession>A0AA36FIL4</accession>
<protein>
    <recommendedName>
        <fullName evidence="11">DNA 3'-5' helicase</fullName>
        <ecNumber evidence="11">5.6.2.4</ecNumber>
    </recommendedName>
</protein>
<feature type="domain" description="Helicase C-terminal" evidence="17">
    <location>
        <begin position="820"/>
        <end position="1008"/>
    </location>
</feature>
<dbReference type="PANTHER" id="PTHR13710:SF108">
    <property type="entry name" value="ATP-DEPENDENT DNA HELICASE Q4"/>
    <property type="match status" value="1"/>
</dbReference>
<keyword evidence="13" id="KW-0862">Zinc</keyword>
<keyword evidence="5" id="KW-0347">Helicase</keyword>
<evidence type="ECO:0000259" key="17">
    <source>
        <dbReference type="PROSITE" id="PS51194"/>
    </source>
</evidence>
<reference evidence="18" key="1">
    <citation type="submission" date="2023-08" db="EMBL/GenBank/DDBJ databases">
        <authorList>
            <person name="Alioto T."/>
            <person name="Alioto T."/>
            <person name="Gomez Garrido J."/>
        </authorList>
    </citation>
    <scope>NUCLEOTIDE SEQUENCE</scope>
</reference>
<comment type="similarity">
    <text evidence="2">Belongs to the helicase family. RecQ subfamily.</text>
</comment>
<dbReference type="Pfam" id="PF00271">
    <property type="entry name" value="Helicase_C"/>
    <property type="match status" value="1"/>
</dbReference>
<evidence type="ECO:0000256" key="8">
    <source>
        <dbReference type="ARBA" id="ARBA00023235"/>
    </source>
</evidence>
<evidence type="ECO:0000313" key="19">
    <source>
        <dbReference type="Proteomes" id="UP001162480"/>
    </source>
</evidence>
<evidence type="ECO:0000256" key="9">
    <source>
        <dbReference type="ARBA" id="ARBA00023242"/>
    </source>
</evidence>
<evidence type="ECO:0000313" key="18">
    <source>
        <dbReference type="EMBL" id="CAI9740406.1"/>
    </source>
</evidence>
<feature type="compositionally biased region" description="Basic and acidic residues" evidence="14">
    <location>
        <begin position="196"/>
        <end position="206"/>
    </location>
</feature>
<evidence type="ECO:0000256" key="12">
    <source>
        <dbReference type="ARBA" id="ARBA00049360"/>
    </source>
</evidence>
<keyword evidence="13" id="KW-0479">Metal-binding</keyword>
<dbReference type="GO" id="GO:0000724">
    <property type="term" value="P:double-strand break repair via homologous recombination"/>
    <property type="evidence" value="ECO:0007669"/>
    <property type="project" value="TreeGrafter"/>
</dbReference>
<keyword evidence="8" id="KW-0413">Isomerase</keyword>
<evidence type="ECO:0000259" key="16">
    <source>
        <dbReference type="PROSITE" id="PS51192"/>
    </source>
</evidence>
<dbReference type="GO" id="GO:0005634">
    <property type="term" value="C:nucleus"/>
    <property type="evidence" value="ECO:0007669"/>
    <property type="project" value="UniProtKB-SubCell"/>
</dbReference>
<dbReference type="EMBL" id="OX597837">
    <property type="protein sequence ID" value="CAI9740406.1"/>
    <property type="molecule type" value="Genomic_DNA"/>
</dbReference>
<dbReference type="GO" id="GO:0005524">
    <property type="term" value="F:ATP binding"/>
    <property type="evidence" value="ECO:0007669"/>
    <property type="project" value="UniProtKB-KW"/>
</dbReference>
<dbReference type="PANTHER" id="PTHR13710">
    <property type="entry name" value="DNA HELICASE RECQ FAMILY MEMBER"/>
    <property type="match status" value="1"/>
</dbReference>
<dbReference type="Gene3D" id="1.10.10.1460">
    <property type="match status" value="1"/>
</dbReference>
<dbReference type="GO" id="GO:0008270">
    <property type="term" value="F:zinc ion binding"/>
    <property type="evidence" value="ECO:0007669"/>
    <property type="project" value="UniProtKB-KW"/>
</dbReference>
<evidence type="ECO:0000256" key="6">
    <source>
        <dbReference type="ARBA" id="ARBA00022840"/>
    </source>
</evidence>
<dbReference type="PROSITE" id="PS51194">
    <property type="entry name" value="HELICASE_CTER"/>
    <property type="match status" value="1"/>
</dbReference>
<comment type="catalytic activity">
    <reaction evidence="12">
        <text>ATP + H2O = ADP + phosphate + H(+)</text>
        <dbReference type="Rhea" id="RHEA:13065"/>
        <dbReference type="ChEBI" id="CHEBI:15377"/>
        <dbReference type="ChEBI" id="CHEBI:15378"/>
        <dbReference type="ChEBI" id="CHEBI:30616"/>
        <dbReference type="ChEBI" id="CHEBI:43474"/>
        <dbReference type="ChEBI" id="CHEBI:456216"/>
    </reaction>
</comment>
<feature type="domain" description="CCHC-type" evidence="15">
    <location>
        <begin position="491"/>
        <end position="507"/>
    </location>
</feature>
<dbReference type="SMART" id="SM00490">
    <property type="entry name" value="HELICc"/>
    <property type="match status" value="1"/>
</dbReference>